<accession>A0A2K9H6J2</accession>
<dbReference type="GO" id="GO:0005829">
    <property type="term" value="C:cytosol"/>
    <property type="evidence" value="ECO:0007669"/>
    <property type="project" value="TreeGrafter"/>
</dbReference>
<dbReference type="NCBIfam" id="TIGR00004">
    <property type="entry name" value="Rid family detoxifying hydrolase"/>
    <property type="match status" value="1"/>
</dbReference>
<dbReference type="KEGG" id="pje:CRM71_02095"/>
<gene>
    <name evidence="2" type="ORF">SAMN06265364_10442</name>
</gene>
<dbReference type="Gene3D" id="3.30.1330.40">
    <property type="entry name" value="RutC-like"/>
    <property type="match status" value="1"/>
</dbReference>
<dbReference type="SUPFAM" id="SSF55298">
    <property type="entry name" value="YjgF-like"/>
    <property type="match status" value="1"/>
</dbReference>
<sequence>MQALHTDKAPAAVGPYSQAIEANGFIFASGQLPIDPATNAFAEGGVKEQTRQSLTNARNVLASAGVDLSHVVKTTVFLSDMENFAAMNEVYAEFFKEPYPARSAFAVKALPKGALVEVECIAVK</sequence>
<dbReference type="AlphaFoldDB" id="A0A2K9H6J2"/>
<name>A0A2K9H6J2_9BACT</name>
<dbReference type="FunFam" id="3.30.1330.40:FF:000001">
    <property type="entry name" value="L-PSP family endoribonuclease"/>
    <property type="match status" value="1"/>
</dbReference>
<dbReference type="InterPro" id="IPR035959">
    <property type="entry name" value="RutC-like_sf"/>
</dbReference>
<evidence type="ECO:0000256" key="1">
    <source>
        <dbReference type="ARBA" id="ARBA00010552"/>
    </source>
</evidence>
<dbReference type="EMBL" id="FZNZ01000004">
    <property type="protein sequence ID" value="SNR67771.1"/>
    <property type="molecule type" value="Genomic_DNA"/>
</dbReference>
<comment type="similarity">
    <text evidence="1">Belongs to the RutC family.</text>
</comment>
<dbReference type="OrthoDB" id="9803101at2"/>
<dbReference type="GO" id="GO:0019239">
    <property type="term" value="F:deaminase activity"/>
    <property type="evidence" value="ECO:0007669"/>
    <property type="project" value="TreeGrafter"/>
</dbReference>
<dbReference type="CDD" id="cd00448">
    <property type="entry name" value="YjgF_YER057c_UK114_family"/>
    <property type="match status" value="1"/>
</dbReference>
<evidence type="ECO:0000313" key="2">
    <source>
        <dbReference type="EMBL" id="SNR67771.1"/>
    </source>
</evidence>
<keyword evidence="3" id="KW-1185">Reference proteome</keyword>
<organism evidence="2 3">
    <name type="scientific">Prevotella jejuni</name>
    <dbReference type="NCBI Taxonomy" id="1177574"/>
    <lineage>
        <taxon>Bacteria</taxon>
        <taxon>Pseudomonadati</taxon>
        <taxon>Bacteroidota</taxon>
        <taxon>Bacteroidia</taxon>
        <taxon>Bacteroidales</taxon>
        <taxon>Prevotellaceae</taxon>
        <taxon>Prevotella</taxon>
    </lineage>
</organism>
<protein>
    <submittedName>
        <fullName evidence="2">2-iminobutanoate/2-iminopropanoate deaminase</fullName>
    </submittedName>
</protein>
<comment type="caution">
    <text evidence="2">The sequence shown here is derived from an EMBL/GenBank/DDBJ whole genome shotgun (WGS) entry which is preliminary data.</text>
</comment>
<dbReference type="Proteomes" id="UP000198427">
    <property type="component" value="Unassembled WGS sequence"/>
</dbReference>
<reference evidence="2 3" key="1">
    <citation type="submission" date="2017-06" db="EMBL/GenBank/DDBJ databases">
        <authorList>
            <person name="Varghese N."/>
            <person name="Submissions S."/>
        </authorList>
    </citation>
    <scope>NUCLEOTIDE SEQUENCE [LARGE SCALE GENOMIC DNA]</scope>
    <source>
        <strain evidence="2 3">DSM 26989</strain>
    </source>
</reference>
<dbReference type="PANTHER" id="PTHR11803:SF58">
    <property type="entry name" value="PROTEIN HMF1-RELATED"/>
    <property type="match status" value="1"/>
</dbReference>
<dbReference type="RefSeq" id="WP_009012227.1">
    <property type="nucleotide sequence ID" value="NZ_CAUTTV010000006.1"/>
</dbReference>
<dbReference type="InterPro" id="IPR006056">
    <property type="entry name" value="RidA"/>
</dbReference>
<dbReference type="GeneID" id="94028229"/>
<dbReference type="InterPro" id="IPR006175">
    <property type="entry name" value="YjgF/YER057c/UK114"/>
</dbReference>
<evidence type="ECO:0000313" key="3">
    <source>
        <dbReference type="Proteomes" id="UP000198427"/>
    </source>
</evidence>
<dbReference type="Pfam" id="PF01042">
    <property type="entry name" value="Ribonuc_L-PSP"/>
    <property type="match status" value="1"/>
</dbReference>
<proteinExistence type="inferred from homology"/>
<dbReference type="PANTHER" id="PTHR11803">
    <property type="entry name" value="2-IMINOBUTANOATE/2-IMINOPROPANOATE DEAMINASE RIDA"/>
    <property type="match status" value="1"/>
</dbReference>